<dbReference type="SUPFAM" id="SSF49785">
    <property type="entry name" value="Galactose-binding domain-like"/>
    <property type="match status" value="1"/>
</dbReference>
<dbReference type="GO" id="GO:0004553">
    <property type="term" value="F:hydrolase activity, hydrolyzing O-glycosyl compounds"/>
    <property type="evidence" value="ECO:0007669"/>
    <property type="project" value="InterPro"/>
</dbReference>
<dbReference type="Gene3D" id="2.60.120.260">
    <property type="entry name" value="Galactose-binding domain-like"/>
    <property type="match status" value="1"/>
</dbReference>
<feature type="non-terminal residue" evidence="3">
    <location>
        <position position="645"/>
    </location>
</feature>
<dbReference type="EMBL" id="GU211337">
    <property type="protein sequence ID" value="ACZ98661.1"/>
    <property type="molecule type" value="Genomic_DNA"/>
</dbReference>
<name>D2KFQ9_9FIRM</name>
<accession>D2KFQ9</accession>
<dbReference type="InterPro" id="IPR008979">
    <property type="entry name" value="Galactose-bd-like_sf"/>
</dbReference>
<dbReference type="PANTHER" id="PTHR22901:SF0">
    <property type="entry name" value="SIALATE O-ACETYLESTERASE"/>
    <property type="match status" value="1"/>
</dbReference>
<reference evidence="3" key="1">
    <citation type="journal article" date="2010" name="Appl. Environ. Microbiol.">
        <title>Cellulosilyticum ruminicola, a newly described rumen bacterium that possesses redundant fibrolytic-protein-encoding genes and degrades lignocellulose with multiple carbohydrate- borne fibrolytic enzymes.</title>
        <authorList>
            <person name="Cai S."/>
            <person name="Li J."/>
            <person name="Hu F.Z."/>
            <person name="Zhang K."/>
            <person name="Luo Y."/>
            <person name="Janto B."/>
            <person name="Boissy R."/>
            <person name="Ehrlich G."/>
            <person name="Dong X."/>
        </authorList>
    </citation>
    <scope>NUCLEOTIDE SEQUENCE</scope>
    <source>
        <strain evidence="3">CGMCC 1.5065</strain>
    </source>
</reference>
<organism evidence="3">
    <name type="scientific">Cellulosilyticum ruminicola</name>
    <dbReference type="NCBI Taxonomy" id="425254"/>
    <lineage>
        <taxon>Bacteria</taxon>
        <taxon>Bacillati</taxon>
        <taxon>Bacillota</taxon>
        <taxon>Clostridia</taxon>
        <taxon>Lachnospirales</taxon>
        <taxon>Cellulosilyticaceae</taxon>
        <taxon>Cellulosilyticum</taxon>
    </lineage>
</organism>
<feature type="domain" description="Sialate O-acetylesterase" evidence="2">
    <location>
        <begin position="90"/>
        <end position="207"/>
    </location>
</feature>
<dbReference type="InterPro" id="IPR039329">
    <property type="entry name" value="SIAE"/>
</dbReference>
<dbReference type="SUPFAM" id="SSF52266">
    <property type="entry name" value="SGNH hydrolase"/>
    <property type="match status" value="1"/>
</dbReference>
<dbReference type="InterPro" id="IPR036514">
    <property type="entry name" value="SGNH_hydro_sf"/>
</dbReference>
<dbReference type="InterPro" id="IPR005181">
    <property type="entry name" value="SASA"/>
</dbReference>
<dbReference type="GO" id="GO:0001681">
    <property type="term" value="F:sialate O-acetylesterase activity"/>
    <property type="evidence" value="ECO:0007669"/>
    <property type="project" value="InterPro"/>
</dbReference>
<dbReference type="AlphaFoldDB" id="D2KFQ9"/>
<proteinExistence type="predicted"/>
<evidence type="ECO:0000259" key="2">
    <source>
        <dbReference type="Pfam" id="PF03629"/>
    </source>
</evidence>
<keyword evidence="1" id="KW-0378">Hydrolase</keyword>
<sequence>MDRIQGLKLPRIISDGMIIQRNEEIKIWGHESAGVFIDVYFAGCTYTAVGDKEGNWKVVMPAMEAGGPYELIITVGNKKRMVIQDILIGDLWLCGGQSNMELPISRVMERYKEEVETYENNKIRMFQVPMTYDFNGPLENIRAGIWQRLNQSNAKNFTAVGYFFAKALYEKYQVPIGLIHTAIGGTPIEAWMSEEALKQFPAYIEQSAKYKDKAFIQKTLVDDITRINAWYNRLDEVDLSLKERELIKGRWYDAREMEGWKDCELPSFLVDENLVEAGSVWYRKVVQVPENMAGKAGRILLGTIVDNDHVYINGSEIGFTSDRHTPRIYEIPLGKLKAGKNVIIVRVCFERGEVGFTPDKKLQLQIGPEVIDLNGTWQYKLGGKLERLDYPVFIQFQPMGVYNGMIAPLKNIKFKGVIWYQGESNGYYPDDYKTLFEGLIKDWRKTLRSSDLPFLYVQLPNYATLSEDYYLQQANLTDEVRKADLEAGWAKIRQAQLEALELPNTAMITSLDVGEWNDLHPLNKKDIGERLALAARAIAYHEEVNYCSPVGESVIREDDALIVTFKNEGTGLIMKGNELNQFIISQDGEHFYKAHAKLMGSNKVIVWHEQIGLPKEVRYAWADNPENANLYSKEGLPASPFRLNI</sequence>
<feature type="domain" description="Sialate O-acetylesterase" evidence="2">
    <location>
        <begin position="401"/>
        <end position="532"/>
    </location>
</feature>
<evidence type="ECO:0000313" key="3">
    <source>
        <dbReference type="EMBL" id="ACZ98661.1"/>
    </source>
</evidence>
<protein>
    <submittedName>
        <fullName evidence="3">Beta-galactosidase/beta-glucuronidase</fullName>
    </submittedName>
</protein>
<dbReference type="Gene3D" id="3.40.50.1110">
    <property type="entry name" value="SGNH hydrolase"/>
    <property type="match status" value="1"/>
</dbReference>
<dbReference type="GO" id="GO:0005975">
    <property type="term" value="P:carbohydrate metabolic process"/>
    <property type="evidence" value="ECO:0007669"/>
    <property type="project" value="InterPro"/>
</dbReference>
<dbReference type="PANTHER" id="PTHR22901">
    <property type="entry name" value="SIALATE O-ACETYLESTERASE"/>
    <property type="match status" value="1"/>
</dbReference>
<dbReference type="Pfam" id="PF03629">
    <property type="entry name" value="SASA"/>
    <property type="match status" value="2"/>
</dbReference>
<evidence type="ECO:0000256" key="1">
    <source>
        <dbReference type="ARBA" id="ARBA00022801"/>
    </source>
</evidence>